<dbReference type="SUPFAM" id="SSF51197">
    <property type="entry name" value="Clavaminate synthase-like"/>
    <property type="match status" value="1"/>
</dbReference>
<protein>
    <submittedName>
        <fullName evidence="3">Uncharacterized protein</fullName>
    </submittedName>
</protein>
<proteinExistence type="predicted"/>
<evidence type="ECO:0000313" key="3">
    <source>
        <dbReference type="EMBL" id="WAR18383.1"/>
    </source>
</evidence>
<dbReference type="PANTHER" id="PTHR20883">
    <property type="entry name" value="PHYTANOYL-COA DIOXYGENASE DOMAIN CONTAINING 1"/>
    <property type="match status" value="1"/>
</dbReference>
<feature type="region of interest" description="Disordered" evidence="2">
    <location>
        <begin position="1"/>
        <end position="36"/>
    </location>
</feature>
<gene>
    <name evidence="3" type="ORF">MAR_000221</name>
</gene>
<organism evidence="3 4">
    <name type="scientific">Mya arenaria</name>
    <name type="common">Soft-shell clam</name>
    <dbReference type="NCBI Taxonomy" id="6604"/>
    <lineage>
        <taxon>Eukaryota</taxon>
        <taxon>Metazoa</taxon>
        <taxon>Spiralia</taxon>
        <taxon>Lophotrochozoa</taxon>
        <taxon>Mollusca</taxon>
        <taxon>Bivalvia</taxon>
        <taxon>Autobranchia</taxon>
        <taxon>Heteroconchia</taxon>
        <taxon>Euheterodonta</taxon>
        <taxon>Imparidentia</taxon>
        <taxon>Neoheterodontei</taxon>
        <taxon>Myida</taxon>
        <taxon>Myoidea</taxon>
        <taxon>Myidae</taxon>
        <taxon>Mya</taxon>
    </lineage>
</organism>
<dbReference type="Gene3D" id="2.60.120.620">
    <property type="entry name" value="q2cbj1_9rhob like domain"/>
    <property type="match status" value="1"/>
</dbReference>
<evidence type="ECO:0000256" key="2">
    <source>
        <dbReference type="SAM" id="MobiDB-lite"/>
    </source>
</evidence>
<keyword evidence="4" id="KW-1185">Reference proteome</keyword>
<comment type="cofactor">
    <cofactor evidence="1">
        <name>Fe cation</name>
        <dbReference type="ChEBI" id="CHEBI:24875"/>
    </cofactor>
</comment>
<accession>A0ABY7FCI1</accession>
<dbReference type="EMBL" id="CP111022">
    <property type="protein sequence ID" value="WAR18383.1"/>
    <property type="molecule type" value="Genomic_DNA"/>
</dbReference>
<name>A0ABY7FCI1_MYAAR</name>
<reference evidence="3" key="1">
    <citation type="submission" date="2022-11" db="EMBL/GenBank/DDBJ databases">
        <title>Centuries of genome instability and evolution in soft-shell clam transmissible cancer (bioRxiv).</title>
        <authorList>
            <person name="Hart S.F.M."/>
            <person name="Yonemitsu M.A."/>
            <person name="Giersch R.M."/>
            <person name="Beal B.F."/>
            <person name="Arriagada G."/>
            <person name="Davis B.W."/>
            <person name="Ostrander E.A."/>
            <person name="Goff S.P."/>
            <person name="Metzger M.J."/>
        </authorList>
    </citation>
    <scope>NUCLEOTIDE SEQUENCE</scope>
    <source>
        <strain evidence="3">MELC-2E11</strain>
        <tissue evidence="3">Siphon/mantle</tissue>
    </source>
</reference>
<dbReference type="Proteomes" id="UP001164746">
    <property type="component" value="Chromosome 11"/>
</dbReference>
<evidence type="ECO:0000313" key="4">
    <source>
        <dbReference type="Proteomes" id="UP001164746"/>
    </source>
</evidence>
<sequence>MADTIKVTPGGTDEAHPEVFDSRAMPPQPTEKKPGQLSEEMIKKFFDDGFVIVEDFFDKKDMDACREAVNELVEQLAQKLYKAGKIKDLYKDLGFFERLIKIEADFPGANIILHKYGKLPAAFKALWTNERLLDVVEQLIGPNIAGHPVWNLRTKTPQNEATTVPWHQDVGYLDNNSYTVLQPTAWIPLLDANEFNGCMELMNKGHRSGKVGTHQCCHGGTWYVMLEEQEMKDKLAIDVEKDRVLCRVPYGGMLLLNNMIPHRSLPNVSSQIRWSLDLRWQDPALPNGFYNMKECVLMRTADNPDLQVDWDKFEGIDRHPLQKEAVADMNDVIPKAESEDFDTTIQGPWMKKWDIVHVNQHVSKLDQNQDYATWHGHKA</sequence>
<dbReference type="Pfam" id="PF05721">
    <property type="entry name" value="PhyH"/>
    <property type="match status" value="1"/>
</dbReference>
<dbReference type="InterPro" id="IPR008775">
    <property type="entry name" value="Phytyl_CoA_dOase-like"/>
</dbReference>
<dbReference type="PANTHER" id="PTHR20883:SF14">
    <property type="entry name" value="PHYTANOYL-COA DIOXYGENASE"/>
    <property type="match status" value="1"/>
</dbReference>
<evidence type="ECO:0000256" key="1">
    <source>
        <dbReference type="ARBA" id="ARBA00001962"/>
    </source>
</evidence>